<dbReference type="EMBL" id="CP002691">
    <property type="protein sequence ID" value="AEE53211.1"/>
    <property type="molecule type" value="Genomic_DNA"/>
</dbReference>
<evidence type="ECO:0000313" key="4">
    <source>
        <dbReference type="EMBL" id="AEE53211.1"/>
    </source>
</evidence>
<dbReference type="SUPFAM" id="SSF88874">
    <property type="entry name" value="Receptor-binding domain of short tail fibre protein gp12"/>
    <property type="match status" value="1"/>
</dbReference>
<sequence>MKYLYFFCFLLFFIAGLNAQNSGRGFSYQAVARGSDGQVKAKEHIEIQFTLLTNAQAVTASWQETQMATTDEFGIFSMTIGKGIKSGGTVAKFTDVNFAASEFWLKVELKDKGTWQEISKTQLLSVPYAEVAGNAQPAPTGSIIAFAGQKDKVPTGWLLCDGRELSRTDNAALYAIIGTSWGQGNGSTTFRLPDLRGLFLRGVSDGRHDDDTNSRAAMYPGGNTNNNVGSFQAESFRSHNHSGTTQANGAHSHRVFTRANVGSPTLNVDALESGNLSQWAETSTDGLHTHNFTTSTVGGNETRPDNAYVNYIIKL</sequence>
<dbReference type="RefSeq" id="WP_013767745.1">
    <property type="nucleotide sequence ID" value="NC_015510.1"/>
</dbReference>
<organism evidence="4 5">
    <name type="scientific">Haliscomenobacter hydrossis (strain ATCC 27775 / DSM 1100 / LMG 10767 / O)</name>
    <dbReference type="NCBI Taxonomy" id="760192"/>
    <lineage>
        <taxon>Bacteria</taxon>
        <taxon>Pseudomonadati</taxon>
        <taxon>Bacteroidota</taxon>
        <taxon>Saprospiria</taxon>
        <taxon>Saprospirales</taxon>
        <taxon>Haliscomenobacteraceae</taxon>
        <taxon>Haliscomenobacter</taxon>
    </lineage>
</organism>
<dbReference type="Pfam" id="PF07484">
    <property type="entry name" value="Collar"/>
    <property type="match status" value="1"/>
</dbReference>
<dbReference type="STRING" id="760192.Halhy_5386"/>
<evidence type="ECO:0000256" key="1">
    <source>
        <dbReference type="SAM" id="MobiDB-lite"/>
    </source>
</evidence>
<keyword evidence="2" id="KW-0732">Signal</keyword>
<name>F4KQ07_HALH1</name>
<proteinExistence type="predicted"/>
<dbReference type="Gene3D" id="3.90.1340.10">
    <property type="entry name" value="Phage tail collar domain"/>
    <property type="match status" value="1"/>
</dbReference>
<reference evidence="4 5" key="1">
    <citation type="journal article" date="2011" name="Stand. Genomic Sci.">
        <title>Complete genome sequence of Haliscomenobacter hydrossis type strain (O).</title>
        <authorList>
            <consortium name="US DOE Joint Genome Institute (JGI-PGF)"/>
            <person name="Daligault H."/>
            <person name="Lapidus A."/>
            <person name="Zeytun A."/>
            <person name="Nolan M."/>
            <person name="Lucas S."/>
            <person name="Del Rio T.G."/>
            <person name="Tice H."/>
            <person name="Cheng J.F."/>
            <person name="Tapia R."/>
            <person name="Han C."/>
            <person name="Goodwin L."/>
            <person name="Pitluck S."/>
            <person name="Liolios K."/>
            <person name="Pagani I."/>
            <person name="Ivanova N."/>
            <person name="Huntemann M."/>
            <person name="Mavromatis K."/>
            <person name="Mikhailova N."/>
            <person name="Pati A."/>
            <person name="Chen A."/>
            <person name="Palaniappan K."/>
            <person name="Land M."/>
            <person name="Hauser L."/>
            <person name="Brambilla E.M."/>
            <person name="Rohde M."/>
            <person name="Verbarg S."/>
            <person name="Goker M."/>
            <person name="Bristow J."/>
            <person name="Eisen J.A."/>
            <person name="Markowitz V."/>
            <person name="Hugenholtz P."/>
            <person name="Kyrpides N.C."/>
            <person name="Klenk H.P."/>
            <person name="Woyke T."/>
        </authorList>
    </citation>
    <scope>NUCLEOTIDE SEQUENCE [LARGE SCALE GENOMIC DNA]</scope>
    <source>
        <strain evidence="5">ATCC 27775 / DSM 1100 / LMG 10767 / O</strain>
    </source>
</reference>
<dbReference type="KEGG" id="hhy:Halhy_5386"/>
<keyword evidence="5" id="KW-1185">Reference proteome</keyword>
<accession>F4KQ07</accession>
<evidence type="ECO:0000256" key="2">
    <source>
        <dbReference type="SAM" id="SignalP"/>
    </source>
</evidence>
<feature type="chain" id="PRO_5003310066" evidence="2">
    <location>
        <begin position="20"/>
        <end position="315"/>
    </location>
</feature>
<feature type="region of interest" description="Disordered" evidence="1">
    <location>
        <begin position="206"/>
        <end position="226"/>
    </location>
</feature>
<dbReference type="AlphaFoldDB" id="F4KQ07"/>
<reference key="2">
    <citation type="submission" date="2011-04" db="EMBL/GenBank/DDBJ databases">
        <title>Complete sequence of chromosome of Haliscomenobacter hydrossis DSM 1100.</title>
        <authorList>
            <consortium name="US DOE Joint Genome Institute (JGI-PGF)"/>
            <person name="Lucas S."/>
            <person name="Han J."/>
            <person name="Lapidus A."/>
            <person name="Bruce D."/>
            <person name="Goodwin L."/>
            <person name="Pitluck S."/>
            <person name="Peters L."/>
            <person name="Kyrpides N."/>
            <person name="Mavromatis K."/>
            <person name="Ivanova N."/>
            <person name="Ovchinnikova G."/>
            <person name="Pagani I."/>
            <person name="Daligault H."/>
            <person name="Detter J.C."/>
            <person name="Han C."/>
            <person name="Land M."/>
            <person name="Hauser L."/>
            <person name="Markowitz V."/>
            <person name="Cheng J.-F."/>
            <person name="Hugenholtz P."/>
            <person name="Woyke T."/>
            <person name="Wu D."/>
            <person name="Verbarg S."/>
            <person name="Frueling A."/>
            <person name="Brambilla E."/>
            <person name="Klenk H.-P."/>
            <person name="Eisen J.A."/>
        </authorList>
    </citation>
    <scope>NUCLEOTIDE SEQUENCE</scope>
    <source>
        <strain>DSM 1100</strain>
    </source>
</reference>
<dbReference type="eggNOG" id="COG4675">
    <property type="taxonomic scope" value="Bacteria"/>
</dbReference>
<protein>
    <submittedName>
        <fullName evidence="4">Tail Collar domain protein</fullName>
    </submittedName>
</protein>
<dbReference type="InterPro" id="IPR037053">
    <property type="entry name" value="Phage_tail_collar_dom_sf"/>
</dbReference>
<feature type="signal peptide" evidence="2">
    <location>
        <begin position="1"/>
        <end position="19"/>
    </location>
</feature>
<dbReference type="HOGENOM" id="CLU_932919_0_0_10"/>
<evidence type="ECO:0000313" key="5">
    <source>
        <dbReference type="Proteomes" id="UP000008461"/>
    </source>
</evidence>
<dbReference type="Proteomes" id="UP000008461">
    <property type="component" value="Chromosome"/>
</dbReference>
<feature type="domain" description="Phage tail collar" evidence="3">
    <location>
        <begin position="141"/>
        <end position="199"/>
    </location>
</feature>
<dbReference type="InterPro" id="IPR011083">
    <property type="entry name" value="Phage_tail_collar_dom"/>
</dbReference>
<evidence type="ECO:0000259" key="3">
    <source>
        <dbReference type="Pfam" id="PF07484"/>
    </source>
</evidence>
<gene>
    <name evidence="4" type="ordered locus">Halhy_5386</name>
</gene>